<evidence type="ECO:0000256" key="1">
    <source>
        <dbReference type="SAM" id="MobiDB-lite"/>
    </source>
</evidence>
<proteinExistence type="predicted"/>
<sequence>DPGRRAARRRRRPRGGQGAVAGAVRGHPGGGAGPAGQAHLQPLPAPVGHRDPGPGRVRTGPGAVGGPGSPHRRRPGHDDVRAAGGRDARARPDADRGAAAEDHHPRRGGDRARHRVQLVPRRAAARGGAGDRGAHRGRRGGHRHPDQRARRPLPRLPQLLRDAGLRAADGDRPGAGPAVRAAAARPLRTAVRAGRCDRGRHAGRGVGRGAGRLPGRRGVHRGRGVPHARVLGGHGTVHIGLHRRAHLLPVGAGPAGGPPDRPGLPVALGHRLVLVLPRVRRAEPADPAGVAQALAAQRRLLEAHPAGEPLPRGGPDRPVAGPAGPRAAGPGRGDPAGADRRVPRLVPAGGPGRAGVAVPAAAAAVRPGRRARRRRDAVAPLPPRRRRGVRQRRLLVDGAHPARRGRRRRQPYGRAGGRGARRPQVALLRRVLRRGALPRALRRAGLRGGEGPLRPRREAVGSLREGGDEAM</sequence>
<feature type="non-terminal residue" evidence="2">
    <location>
        <position position="471"/>
    </location>
</feature>
<evidence type="ECO:0000313" key="2">
    <source>
        <dbReference type="EMBL" id="CAA9271654.1"/>
    </source>
</evidence>
<feature type="region of interest" description="Disordered" evidence="1">
    <location>
        <begin position="198"/>
        <end position="231"/>
    </location>
</feature>
<feature type="region of interest" description="Disordered" evidence="1">
    <location>
        <begin position="402"/>
        <end position="421"/>
    </location>
</feature>
<gene>
    <name evidence="2" type="ORF">AVDCRST_MAG41-2983</name>
</gene>
<feature type="region of interest" description="Disordered" evidence="1">
    <location>
        <begin position="1"/>
        <end position="157"/>
    </location>
</feature>
<organism evidence="2">
    <name type="scientific">uncultured Mycobacteriales bacterium</name>
    <dbReference type="NCBI Taxonomy" id="581187"/>
    <lineage>
        <taxon>Bacteria</taxon>
        <taxon>Bacillati</taxon>
        <taxon>Actinomycetota</taxon>
        <taxon>Actinomycetes</taxon>
        <taxon>Mycobacteriales</taxon>
        <taxon>environmental samples</taxon>
    </lineage>
</organism>
<protein>
    <submittedName>
        <fullName evidence="2">FAD/FMN-containing dehydrogenases</fullName>
    </submittedName>
</protein>
<feature type="compositionally biased region" description="Basic residues" evidence="1">
    <location>
        <begin position="214"/>
        <end position="226"/>
    </location>
</feature>
<feature type="region of interest" description="Disordered" evidence="1">
    <location>
        <begin position="443"/>
        <end position="471"/>
    </location>
</feature>
<feature type="non-terminal residue" evidence="2">
    <location>
        <position position="1"/>
    </location>
</feature>
<feature type="compositionally biased region" description="Low complexity" evidence="1">
    <location>
        <begin position="311"/>
        <end position="336"/>
    </location>
</feature>
<feature type="region of interest" description="Disordered" evidence="1">
    <location>
        <begin position="305"/>
        <end position="377"/>
    </location>
</feature>
<feature type="compositionally biased region" description="Basic residues" evidence="1">
    <location>
        <begin position="1"/>
        <end position="14"/>
    </location>
</feature>
<feature type="compositionally biased region" description="Basic and acidic residues" evidence="1">
    <location>
        <begin position="76"/>
        <end position="111"/>
    </location>
</feature>
<name>A0A6J4JB28_9ACTN</name>
<dbReference type="AlphaFoldDB" id="A0A6J4JB28"/>
<feature type="compositionally biased region" description="Basic residues" evidence="1">
    <location>
        <begin position="402"/>
        <end position="411"/>
    </location>
</feature>
<reference evidence="2" key="1">
    <citation type="submission" date="2020-02" db="EMBL/GenBank/DDBJ databases">
        <authorList>
            <person name="Meier V. D."/>
        </authorList>
    </citation>
    <scope>NUCLEOTIDE SEQUENCE</scope>
    <source>
        <strain evidence="2">AVDCRST_MAG41</strain>
    </source>
</reference>
<dbReference type="EMBL" id="CADCTP010000269">
    <property type="protein sequence ID" value="CAA9271654.1"/>
    <property type="molecule type" value="Genomic_DNA"/>
</dbReference>
<accession>A0A6J4JB28</accession>
<feature type="compositionally biased region" description="Low complexity" evidence="1">
    <location>
        <begin position="344"/>
        <end position="366"/>
    </location>
</feature>